<proteinExistence type="predicted"/>
<feature type="region of interest" description="Disordered" evidence="1">
    <location>
        <begin position="391"/>
        <end position="436"/>
    </location>
</feature>
<accession>A0A165KBF6</accession>
<dbReference type="Proteomes" id="UP000076842">
    <property type="component" value="Unassembled WGS sequence"/>
</dbReference>
<dbReference type="AlphaFoldDB" id="A0A165KBF6"/>
<feature type="compositionally biased region" description="Low complexity" evidence="1">
    <location>
        <begin position="413"/>
        <end position="427"/>
    </location>
</feature>
<name>A0A165KBF6_9BASI</name>
<feature type="compositionally biased region" description="Polar residues" evidence="1">
    <location>
        <begin position="249"/>
        <end position="263"/>
    </location>
</feature>
<dbReference type="OrthoDB" id="5374757at2759"/>
<protein>
    <submittedName>
        <fullName evidence="2">Uncharacterized protein</fullName>
    </submittedName>
</protein>
<gene>
    <name evidence="2" type="ORF">CALCODRAFT_513811</name>
</gene>
<feature type="compositionally biased region" description="Acidic residues" evidence="1">
    <location>
        <begin position="186"/>
        <end position="219"/>
    </location>
</feature>
<sequence>MSFANRNSYYLRISPYTVLPLYLYLDERHTSWMTDATLQLVLEDLRHRIGPKLRDESGLIMSASAANKTKPTVDVHRGSTYQFAYFLRKADPHTLLVKRRNFVLKPAEPVVKKEEPQSPELPRKRGKGKRTPKKKATTDSNGKSNGRKRKASEGVAREVGGPEPGEQEAALPPRRSSRARANVSYADDDDEVEDEPQVPDMSGEDFVPDDDEEAMEEGPPDVPLFRPSTPPRPAPESEDVKPEPMDASLNGSVPPTPTDNSVIDFSMDPDEDDEANKPKPELQLTYQGFSIFGCALCVIVEPYPPIRFSAIPQPKARQTSLPLTWASSRSASMEPVSLGERGATPLFRPETPFDEQRFAAGSSSVDREQTPLFRLETPEPEMRGHRFAAGRPEREETPLFRLETPEPDMMRGASLAPSLRSPSPFSFGDEEAMEEDGSTIMEFSQVLSSAGAGRFGGRDDGDEEGGEGFYGDADEGGGGNM</sequence>
<feature type="compositionally biased region" description="Basic residues" evidence="1">
    <location>
        <begin position="124"/>
        <end position="135"/>
    </location>
</feature>
<keyword evidence="3" id="KW-1185">Reference proteome</keyword>
<reference evidence="2 3" key="1">
    <citation type="journal article" date="2016" name="Mol. Biol. Evol.">
        <title>Comparative Genomics of Early-Diverging Mushroom-Forming Fungi Provides Insights into the Origins of Lignocellulose Decay Capabilities.</title>
        <authorList>
            <person name="Nagy L.G."/>
            <person name="Riley R."/>
            <person name="Tritt A."/>
            <person name="Adam C."/>
            <person name="Daum C."/>
            <person name="Floudas D."/>
            <person name="Sun H."/>
            <person name="Yadav J.S."/>
            <person name="Pangilinan J."/>
            <person name="Larsson K.H."/>
            <person name="Matsuura K."/>
            <person name="Barry K."/>
            <person name="Labutti K."/>
            <person name="Kuo R."/>
            <person name="Ohm R.A."/>
            <person name="Bhattacharya S.S."/>
            <person name="Shirouzu T."/>
            <person name="Yoshinaga Y."/>
            <person name="Martin F.M."/>
            <person name="Grigoriev I.V."/>
            <person name="Hibbett D.S."/>
        </authorList>
    </citation>
    <scope>NUCLEOTIDE SEQUENCE [LARGE SCALE GENOMIC DNA]</scope>
    <source>
        <strain evidence="2 3">HHB12733</strain>
    </source>
</reference>
<feature type="region of interest" description="Disordered" evidence="1">
    <location>
        <begin position="451"/>
        <end position="481"/>
    </location>
</feature>
<evidence type="ECO:0000313" key="2">
    <source>
        <dbReference type="EMBL" id="KZT62922.1"/>
    </source>
</evidence>
<evidence type="ECO:0000313" key="3">
    <source>
        <dbReference type="Proteomes" id="UP000076842"/>
    </source>
</evidence>
<dbReference type="PANTHER" id="PTHR40635:SF1">
    <property type="match status" value="1"/>
</dbReference>
<dbReference type="PANTHER" id="PTHR40635">
    <property type="match status" value="1"/>
</dbReference>
<organism evidence="2 3">
    <name type="scientific">Calocera cornea HHB12733</name>
    <dbReference type="NCBI Taxonomy" id="1353952"/>
    <lineage>
        <taxon>Eukaryota</taxon>
        <taxon>Fungi</taxon>
        <taxon>Dikarya</taxon>
        <taxon>Basidiomycota</taxon>
        <taxon>Agaricomycotina</taxon>
        <taxon>Dacrymycetes</taxon>
        <taxon>Dacrymycetales</taxon>
        <taxon>Dacrymycetaceae</taxon>
        <taxon>Calocera</taxon>
    </lineage>
</organism>
<dbReference type="InParanoid" id="A0A165KBF6"/>
<feature type="region of interest" description="Disordered" evidence="1">
    <location>
        <begin position="109"/>
        <end position="279"/>
    </location>
</feature>
<dbReference type="EMBL" id="KV423914">
    <property type="protein sequence ID" value="KZT62922.1"/>
    <property type="molecule type" value="Genomic_DNA"/>
</dbReference>
<evidence type="ECO:0000256" key="1">
    <source>
        <dbReference type="SAM" id="MobiDB-lite"/>
    </source>
</evidence>